<dbReference type="OrthoDB" id="36455at2759"/>
<keyword evidence="3" id="KW-1185">Reference proteome</keyword>
<feature type="region of interest" description="Disordered" evidence="1">
    <location>
        <begin position="1"/>
        <end position="45"/>
    </location>
</feature>
<organism evidence="2 3">
    <name type="scientific">Danionella cerebrum</name>
    <dbReference type="NCBI Taxonomy" id="2873325"/>
    <lineage>
        <taxon>Eukaryota</taxon>
        <taxon>Metazoa</taxon>
        <taxon>Chordata</taxon>
        <taxon>Craniata</taxon>
        <taxon>Vertebrata</taxon>
        <taxon>Euteleostomi</taxon>
        <taxon>Actinopterygii</taxon>
        <taxon>Neopterygii</taxon>
        <taxon>Teleostei</taxon>
        <taxon>Ostariophysi</taxon>
        <taxon>Cypriniformes</taxon>
        <taxon>Danionidae</taxon>
        <taxon>Danioninae</taxon>
        <taxon>Danionella</taxon>
    </lineage>
</organism>
<dbReference type="Proteomes" id="UP000316079">
    <property type="component" value="Unassembled WGS sequence"/>
</dbReference>
<evidence type="ECO:0000256" key="1">
    <source>
        <dbReference type="SAM" id="MobiDB-lite"/>
    </source>
</evidence>
<accession>A0A553Q1X2</accession>
<sequence length="96" mass="10179">MLGHSRSANGVAGDSARPFPSPPPSLPNRAQINTEPSTPSVPVHHLRQRGEDPAILYISIAPLVFKTVKSEELSEPFSANGGDLAENVASAHLFPE</sequence>
<gene>
    <name evidence="2" type="ORF">DNTS_014666</name>
</gene>
<proteinExistence type="predicted"/>
<feature type="compositionally biased region" description="Polar residues" evidence="1">
    <location>
        <begin position="28"/>
        <end position="40"/>
    </location>
</feature>
<reference evidence="2 3" key="1">
    <citation type="journal article" date="2019" name="Sci. Data">
        <title>Hybrid genome assembly and annotation of Danionella translucida.</title>
        <authorList>
            <person name="Kadobianskyi M."/>
            <person name="Schulze L."/>
            <person name="Schuelke M."/>
            <person name="Judkewitz B."/>
        </authorList>
    </citation>
    <scope>NUCLEOTIDE SEQUENCE [LARGE SCALE GENOMIC DNA]</scope>
    <source>
        <strain evidence="2 3">Bolton</strain>
    </source>
</reference>
<dbReference type="AlphaFoldDB" id="A0A553Q1X2"/>
<comment type="caution">
    <text evidence="2">The sequence shown here is derived from an EMBL/GenBank/DDBJ whole genome shotgun (WGS) entry which is preliminary data.</text>
</comment>
<dbReference type="EMBL" id="SRMA01026444">
    <property type="protein sequence ID" value="TRY83934.1"/>
    <property type="molecule type" value="Genomic_DNA"/>
</dbReference>
<name>A0A553Q1X2_9TELE</name>
<evidence type="ECO:0000313" key="2">
    <source>
        <dbReference type="EMBL" id="TRY83934.1"/>
    </source>
</evidence>
<evidence type="ECO:0000313" key="3">
    <source>
        <dbReference type="Proteomes" id="UP000316079"/>
    </source>
</evidence>
<protein>
    <submittedName>
        <fullName evidence="2">Uncharacterized protein</fullName>
    </submittedName>
</protein>